<keyword evidence="1" id="KW-0732">Signal</keyword>
<dbReference type="RefSeq" id="WP_234653441.1">
    <property type="nucleotide sequence ID" value="NZ_CP094997.1"/>
</dbReference>
<organism evidence="2 3">
    <name type="scientific">Dyadobacter chenwenxiniae</name>
    <dbReference type="NCBI Taxonomy" id="2906456"/>
    <lineage>
        <taxon>Bacteria</taxon>
        <taxon>Pseudomonadati</taxon>
        <taxon>Bacteroidota</taxon>
        <taxon>Cytophagia</taxon>
        <taxon>Cytophagales</taxon>
        <taxon>Spirosomataceae</taxon>
        <taxon>Dyadobacter</taxon>
    </lineage>
</organism>
<reference evidence="2" key="1">
    <citation type="submission" date="2021-12" db="EMBL/GenBank/DDBJ databases">
        <title>Novel species in genus Dyadobacter.</title>
        <authorList>
            <person name="Ma C."/>
        </authorList>
    </citation>
    <scope>NUCLEOTIDE SEQUENCE</scope>
    <source>
        <strain evidence="2">LJ419</strain>
    </source>
</reference>
<evidence type="ECO:0000256" key="1">
    <source>
        <dbReference type="SAM" id="SignalP"/>
    </source>
</evidence>
<feature type="signal peptide" evidence="1">
    <location>
        <begin position="1"/>
        <end position="24"/>
    </location>
</feature>
<evidence type="ECO:0000313" key="2">
    <source>
        <dbReference type="EMBL" id="MCF0060585.1"/>
    </source>
</evidence>
<name>A0A9X1PG90_9BACT</name>
<evidence type="ECO:0008006" key="4">
    <source>
        <dbReference type="Google" id="ProtNLM"/>
    </source>
</evidence>
<proteinExistence type="predicted"/>
<gene>
    <name evidence="2" type="ORF">LXM26_03715</name>
</gene>
<sequence length="246" mass="27521">MKTATLSQKLFSLRLLLIVGIALTFGACKNNDPQPDEPFSEAIRSNIPQETIDKIREMGIKVNEGTKPPLLNGTYWLSPLIMTMTEVPNDNYKVGHRFDDYKIKLYNQDEKKLTISLDNKGYNFSGELRTTSIGQNGAYIAGKGNFFTVFIVTEGEHTYNSSRFKMLEVYSGELSPTGIKNIQNAIIMIDNYGNVNDDLIPNNTGRAFYDSDAFSESGGTFRIASNRKGNVAEKATDGERELFLKK</sequence>
<dbReference type="PROSITE" id="PS51257">
    <property type="entry name" value="PROKAR_LIPOPROTEIN"/>
    <property type="match status" value="1"/>
</dbReference>
<keyword evidence="3" id="KW-1185">Reference proteome</keyword>
<comment type="caution">
    <text evidence="2">The sequence shown here is derived from an EMBL/GenBank/DDBJ whole genome shotgun (WGS) entry which is preliminary data.</text>
</comment>
<accession>A0A9X1PG90</accession>
<dbReference type="Proteomes" id="UP001139000">
    <property type="component" value="Unassembled WGS sequence"/>
</dbReference>
<feature type="chain" id="PRO_5040990340" description="Lipoprotein" evidence="1">
    <location>
        <begin position="25"/>
        <end position="246"/>
    </location>
</feature>
<evidence type="ECO:0000313" key="3">
    <source>
        <dbReference type="Proteomes" id="UP001139000"/>
    </source>
</evidence>
<dbReference type="AlphaFoldDB" id="A0A9X1PG90"/>
<protein>
    <recommendedName>
        <fullName evidence="4">Lipoprotein</fullName>
    </recommendedName>
</protein>
<dbReference type="EMBL" id="JAJTTC010000001">
    <property type="protein sequence ID" value="MCF0060585.1"/>
    <property type="molecule type" value="Genomic_DNA"/>
</dbReference>